<dbReference type="Pfam" id="PF01268">
    <property type="entry name" value="FTHFS"/>
    <property type="match status" value="1"/>
</dbReference>
<keyword evidence="2" id="KW-0436">Ligase</keyword>
<evidence type="ECO:0000256" key="4">
    <source>
        <dbReference type="ARBA" id="ARBA00022840"/>
    </source>
</evidence>
<dbReference type="EMBL" id="JAMKFB020000017">
    <property type="protein sequence ID" value="KAL0170636.1"/>
    <property type="molecule type" value="Genomic_DNA"/>
</dbReference>
<evidence type="ECO:0000256" key="1">
    <source>
        <dbReference type="ARBA" id="ARBA00022563"/>
    </source>
</evidence>
<keyword evidence="3" id="KW-0547">Nucleotide-binding</keyword>
<dbReference type="GO" id="GO:0016874">
    <property type="term" value="F:ligase activity"/>
    <property type="evidence" value="ECO:0007669"/>
    <property type="project" value="UniProtKB-KW"/>
</dbReference>
<dbReference type="InterPro" id="IPR027417">
    <property type="entry name" value="P-loop_NTPase"/>
</dbReference>
<evidence type="ECO:0000313" key="5">
    <source>
        <dbReference type="EMBL" id="KAL0170636.1"/>
    </source>
</evidence>
<feature type="non-terminal residue" evidence="5">
    <location>
        <position position="1"/>
    </location>
</feature>
<proteinExistence type="predicted"/>
<keyword evidence="6" id="KW-1185">Reference proteome</keyword>
<dbReference type="Gene3D" id="3.40.50.300">
    <property type="entry name" value="P-loop containing nucleotide triphosphate hydrolases"/>
    <property type="match status" value="1"/>
</dbReference>
<dbReference type="AlphaFoldDB" id="A0ABD0PAK4"/>
<sequence length="58" mass="6377">DVAISRSCVPKPIECLAKEIGLFSDEVELYGRTKAKVQLKTIDRLQAQPDGKYVVVTG</sequence>
<dbReference type="GO" id="GO:0005524">
    <property type="term" value="F:ATP binding"/>
    <property type="evidence" value="ECO:0007669"/>
    <property type="project" value="UniProtKB-KW"/>
</dbReference>
<dbReference type="Proteomes" id="UP001529510">
    <property type="component" value="Unassembled WGS sequence"/>
</dbReference>
<reference evidence="5 6" key="1">
    <citation type="submission" date="2024-05" db="EMBL/GenBank/DDBJ databases">
        <title>Genome sequencing and assembly of Indian major carp, Cirrhinus mrigala (Hamilton, 1822).</title>
        <authorList>
            <person name="Mohindra V."/>
            <person name="Chowdhury L.M."/>
            <person name="Lal K."/>
            <person name="Jena J.K."/>
        </authorList>
    </citation>
    <scope>NUCLEOTIDE SEQUENCE [LARGE SCALE GENOMIC DNA]</scope>
    <source>
        <strain evidence="5">CM1030</strain>
        <tissue evidence="5">Blood</tissue>
    </source>
</reference>
<feature type="non-terminal residue" evidence="5">
    <location>
        <position position="58"/>
    </location>
</feature>
<evidence type="ECO:0000313" key="6">
    <source>
        <dbReference type="Proteomes" id="UP001529510"/>
    </source>
</evidence>
<comment type="caution">
    <text evidence="5">The sequence shown here is derived from an EMBL/GenBank/DDBJ whole genome shotgun (WGS) entry which is preliminary data.</text>
</comment>
<name>A0ABD0PAK4_CIRMR</name>
<dbReference type="GO" id="GO:0006730">
    <property type="term" value="P:one-carbon metabolic process"/>
    <property type="evidence" value="ECO:0007669"/>
    <property type="project" value="UniProtKB-KW"/>
</dbReference>
<dbReference type="InterPro" id="IPR000559">
    <property type="entry name" value="Formate_THF_ligase"/>
</dbReference>
<dbReference type="SUPFAM" id="SSF52540">
    <property type="entry name" value="P-loop containing nucleoside triphosphate hydrolases"/>
    <property type="match status" value="1"/>
</dbReference>
<evidence type="ECO:0000256" key="2">
    <source>
        <dbReference type="ARBA" id="ARBA00022598"/>
    </source>
</evidence>
<keyword evidence="4" id="KW-0067">ATP-binding</keyword>
<organism evidence="5 6">
    <name type="scientific">Cirrhinus mrigala</name>
    <name type="common">Mrigala</name>
    <dbReference type="NCBI Taxonomy" id="683832"/>
    <lineage>
        <taxon>Eukaryota</taxon>
        <taxon>Metazoa</taxon>
        <taxon>Chordata</taxon>
        <taxon>Craniata</taxon>
        <taxon>Vertebrata</taxon>
        <taxon>Euteleostomi</taxon>
        <taxon>Actinopterygii</taxon>
        <taxon>Neopterygii</taxon>
        <taxon>Teleostei</taxon>
        <taxon>Ostariophysi</taxon>
        <taxon>Cypriniformes</taxon>
        <taxon>Cyprinidae</taxon>
        <taxon>Labeoninae</taxon>
        <taxon>Labeonini</taxon>
        <taxon>Cirrhinus</taxon>
    </lineage>
</organism>
<evidence type="ECO:0000256" key="3">
    <source>
        <dbReference type="ARBA" id="ARBA00022741"/>
    </source>
</evidence>
<accession>A0ABD0PAK4</accession>
<protein>
    <submittedName>
        <fullName evidence="5">Uncharacterized protein</fullName>
    </submittedName>
</protein>
<gene>
    <name evidence="5" type="ORF">M9458_035232</name>
</gene>
<keyword evidence="1" id="KW-0554">One-carbon metabolism</keyword>